<organism evidence="3 4">
    <name type="scientific">Sphaerochaeta halotolerans</name>
    <dbReference type="NCBI Taxonomy" id="2293840"/>
    <lineage>
        <taxon>Bacteria</taxon>
        <taxon>Pseudomonadati</taxon>
        <taxon>Spirochaetota</taxon>
        <taxon>Spirochaetia</taxon>
        <taxon>Spirochaetales</taxon>
        <taxon>Sphaerochaetaceae</taxon>
        <taxon>Sphaerochaeta</taxon>
    </lineage>
</organism>
<dbReference type="EMBL" id="QUWK01000003">
    <property type="protein sequence ID" value="RFU95705.1"/>
    <property type="molecule type" value="Genomic_DNA"/>
</dbReference>
<accession>A0A372MIV4</accession>
<dbReference type="PANTHER" id="PTHR30203">
    <property type="entry name" value="OUTER MEMBRANE CATION EFFLUX PROTEIN"/>
    <property type="match status" value="1"/>
</dbReference>
<dbReference type="InterPro" id="IPR003423">
    <property type="entry name" value="OMP_efflux"/>
</dbReference>
<name>A0A372MIV4_9SPIR</name>
<gene>
    <name evidence="3" type="ORF">DYP60_04320</name>
</gene>
<feature type="coiled-coil region" evidence="2">
    <location>
        <begin position="339"/>
        <end position="366"/>
    </location>
</feature>
<dbReference type="InterPro" id="IPR010131">
    <property type="entry name" value="MdtP/NodT-like"/>
</dbReference>
<reference evidence="4" key="1">
    <citation type="submission" date="2018-08" db="EMBL/GenBank/DDBJ databases">
        <authorList>
            <person name="Grouzdev D.S."/>
            <person name="Krutkina M.S."/>
        </authorList>
    </citation>
    <scope>NUCLEOTIDE SEQUENCE [LARGE SCALE GENOMIC DNA]</scope>
    <source>
        <strain evidence="4">4-11</strain>
    </source>
</reference>
<protein>
    <submittedName>
        <fullName evidence="3">TolC family protein</fullName>
    </submittedName>
</protein>
<dbReference type="AlphaFoldDB" id="A0A372MIV4"/>
<dbReference type="Proteomes" id="UP000264002">
    <property type="component" value="Unassembled WGS sequence"/>
</dbReference>
<keyword evidence="4" id="KW-1185">Reference proteome</keyword>
<evidence type="ECO:0000313" key="3">
    <source>
        <dbReference type="EMBL" id="RFU95705.1"/>
    </source>
</evidence>
<comment type="caution">
    <text evidence="3">The sequence shown here is derived from an EMBL/GenBank/DDBJ whole genome shotgun (WGS) entry which is preliminary data.</text>
</comment>
<keyword evidence="2" id="KW-0175">Coiled coil</keyword>
<dbReference type="PANTHER" id="PTHR30203:SF30">
    <property type="entry name" value="OUTER MEMBRANE PROTEIN-RELATED"/>
    <property type="match status" value="1"/>
</dbReference>
<evidence type="ECO:0000256" key="1">
    <source>
        <dbReference type="ARBA" id="ARBA00007613"/>
    </source>
</evidence>
<dbReference type="Pfam" id="PF02321">
    <property type="entry name" value="OEP"/>
    <property type="match status" value="2"/>
</dbReference>
<dbReference type="SUPFAM" id="SSF56954">
    <property type="entry name" value="Outer membrane efflux proteins (OEP)"/>
    <property type="match status" value="1"/>
</dbReference>
<proteinExistence type="inferred from homology"/>
<reference evidence="3 4" key="2">
    <citation type="submission" date="2018-09" db="EMBL/GenBank/DDBJ databases">
        <title>Genome of Sphaerochaeta halotolerans strain 4-11.</title>
        <authorList>
            <person name="Nazina T.N."/>
            <person name="Sokolova D.S."/>
        </authorList>
    </citation>
    <scope>NUCLEOTIDE SEQUENCE [LARGE SCALE GENOMIC DNA]</scope>
    <source>
        <strain evidence="3 4">4-11</strain>
    </source>
</reference>
<dbReference type="RefSeq" id="WP_117329652.1">
    <property type="nucleotide sequence ID" value="NZ_QUWK01000003.1"/>
</dbReference>
<comment type="similarity">
    <text evidence="1">Belongs to the outer membrane factor (OMF) (TC 1.B.17) family.</text>
</comment>
<evidence type="ECO:0000256" key="2">
    <source>
        <dbReference type="SAM" id="Coils"/>
    </source>
</evidence>
<evidence type="ECO:0000313" key="4">
    <source>
        <dbReference type="Proteomes" id="UP000264002"/>
    </source>
</evidence>
<sequence length="443" mass="50044">MRKRTFLLCIILISLLLPLFGAIPGNLELTVLEEEINQAILDVRDAKASRWPTIELEINGSWMENPPIGPITVSSDELAPAFGLPAPPITNYITVYDGMESTLYDFSLNITQPLFTWGKINASVEAQEAIADAKFQERRNREQELSVEIATRAVTLTELEAITQLLEQQYDLGRELVSLSREAVASGMMLELEQLETELKLQDIELALLESKYSSTEQTLKLHSLTSNRDFSAYTYNEKAIKELLRVPLETLVDESLSPRHASLQALTALKKATQAAEKLAKGSFYGKPDLALVVSAGYSGPRFPFVETDWYGQDDYDFTISVGLKTTLFDGGKIANSIKRAKSQEQTATIELQQARERIAQEVQEQYVFLKTAIQKIDLEQRKQITLQRRIETNEELYHSGYGNQQEVIQAKMNLLSSRIAEHQLKIEAWSAFQTLQYLTRN</sequence>
<dbReference type="Gene3D" id="1.20.1600.10">
    <property type="entry name" value="Outer membrane efflux proteins (OEP)"/>
    <property type="match status" value="1"/>
</dbReference>
<dbReference type="GO" id="GO:0015562">
    <property type="term" value="F:efflux transmembrane transporter activity"/>
    <property type="evidence" value="ECO:0007669"/>
    <property type="project" value="InterPro"/>
</dbReference>